<sequence length="83" mass="9118">MAEKEKVEEKEKSWMEKAAEKADKEEGGRKARIAAHATCSKCGKEVEEGDYIEMRGRLLCSECYEAELETEIDMGAAEGTGAG</sequence>
<feature type="domain" description="LIM zinc-binding" evidence="4">
    <location>
        <begin position="36"/>
        <end position="66"/>
    </location>
</feature>
<proteinExistence type="predicted"/>
<keyword evidence="2" id="KW-0862">Zinc</keyword>
<evidence type="ECO:0000313" key="5">
    <source>
        <dbReference type="EMBL" id="QNO51287.1"/>
    </source>
</evidence>
<evidence type="ECO:0000256" key="1">
    <source>
        <dbReference type="ARBA" id="ARBA00022723"/>
    </source>
</evidence>
<protein>
    <recommendedName>
        <fullName evidence="4">LIM zinc-binding domain-containing protein</fullName>
    </recommendedName>
</protein>
<dbReference type="InterPro" id="IPR001781">
    <property type="entry name" value="Znf_LIM"/>
</dbReference>
<reference evidence="5" key="1">
    <citation type="submission" date="2020-06" db="EMBL/GenBank/DDBJ databases">
        <title>Unique genomic features of the anaerobic methanotrophic archaea.</title>
        <authorList>
            <person name="Chadwick G.L."/>
            <person name="Skennerton C.T."/>
            <person name="Laso-Perez R."/>
            <person name="Leu A.O."/>
            <person name="Speth D.R."/>
            <person name="Yu H."/>
            <person name="Morgan-Lang C."/>
            <person name="Hatzenpichler R."/>
            <person name="Goudeau D."/>
            <person name="Malmstrom R."/>
            <person name="Brazelton W.J."/>
            <person name="Woyke T."/>
            <person name="Hallam S.J."/>
            <person name="Tyson G.W."/>
            <person name="Wegener G."/>
            <person name="Boetius A."/>
            <person name="Orphan V."/>
        </authorList>
    </citation>
    <scope>NUCLEOTIDE SEQUENCE</scope>
</reference>
<dbReference type="Gene3D" id="2.10.110.10">
    <property type="entry name" value="Cysteine Rich Protein"/>
    <property type="match status" value="1"/>
</dbReference>
<gene>
    <name evidence="5" type="ORF">ILBEGJOJ_00017</name>
</gene>
<accession>A0A7G9YTF3</accession>
<name>A0A7G9YTF3_9EURY</name>
<dbReference type="GO" id="GO:0046872">
    <property type="term" value="F:metal ion binding"/>
    <property type="evidence" value="ECO:0007669"/>
    <property type="project" value="UniProtKB-KW"/>
</dbReference>
<keyword evidence="1" id="KW-0479">Metal-binding</keyword>
<dbReference type="Pfam" id="PF00412">
    <property type="entry name" value="LIM"/>
    <property type="match status" value="1"/>
</dbReference>
<dbReference type="EMBL" id="MT631465">
    <property type="protein sequence ID" value="QNO51287.1"/>
    <property type="molecule type" value="Genomic_DNA"/>
</dbReference>
<feature type="region of interest" description="Disordered" evidence="3">
    <location>
        <begin position="1"/>
        <end position="30"/>
    </location>
</feature>
<evidence type="ECO:0000259" key="4">
    <source>
        <dbReference type="Pfam" id="PF00412"/>
    </source>
</evidence>
<organism evidence="5">
    <name type="scientific">Candidatus Methanophagaceae archaeon ANME-1 ERB6</name>
    <dbReference type="NCBI Taxonomy" id="2759912"/>
    <lineage>
        <taxon>Archaea</taxon>
        <taxon>Methanobacteriati</taxon>
        <taxon>Methanobacteriota</taxon>
        <taxon>Stenosarchaea group</taxon>
        <taxon>Methanomicrobia</taxon>
        <taxon>Candidatus Methanophagales</taxon>
        <taxon>Candidatus Methanophagaceae</taxon>
    </lineage>
</organism>
<dbReference type="AlphaFoldDB" id="A0A7G9YTF3"/>
<feature type="compositionally biased region" description="Basic and acidic residues" evidence="3">
    <location>
        <begin position="1"/>
        <end position="29"/>
    </location>
</feature>
<evidence type="ECO:0000256" key="2">
    <source>
        <dbReference type="ARBA" id="ARBA00022833"/>
    </source>
</evidence>
<evidence type="ECO:0000256" key="3">
    <source>
        <dbReference type="SAM" id="MobiDB-lite"/>
    </source>
</evidence>